<keyword evidence="4" id="KW-1185">Reference proteome</keyword>
<evidence type="ECO:0000256" key="1">
    <source>
        <dbReference type="SAM" id="Coils"/>
    </source>
</evidence>
<accession>A0ABN6KNK9</accession>
<reference evidence="3 4" key="1">
    <citation type="submission" date="2021-08" db="EMBL/GenBank/DDBJ databases">
        <title>Complete genome sequence of Leptospira kobayashii strain E30.</title>
        <authorList>
            <person name="Nakao R."/>
            <person name="Nakamura S."/>
            <person name="Masuzawa T."/>
            <person name="Koizumi N."/>
        </authorList>
    </citation>
    <scope>NUCLEOTIDE SEQUENCE [LARGE SCALE GENOMIC DNA]</scope>
    <source>
        <strain evidence="3 4">E30</strain>
    </source>
</reference>
<evidence type="ECO:0000256" key="2">
    <source>
        <dbReference type="SAM" id="MobiDB-lite"/>
    </source>
</evidence>
<gene>
    <name evidence="3" type="ORF">LPTSP3_g34350</name>
</gene>
<evidence type="ECO:0000313" key="3">
    <source>
        <dbReference type="EMBL" id="BDA80505.1"/>
    </source>
</evidence>
<organism evidence="3 4">
    <name type="scientific">Leptospira kobayashii</name>
    <dbReference type="NCBI Taxonomy" id="1917830"/>
    <lineage>
        <taxon>Bacteria</taxon>
        <taxon>Pseudomonadati</taxon>
        <taxon>Spirochaetota</taxon>
        <taxon>Spirochaetia</taxon>
        <taxon>Leptospirales</taxon>
        <taxon>Leptospiraceae</taxon>
        <taxon>Leptospira</taxon>
    </lineage>
</organism>
<proteinExistence type="predicted"/>
<name>A0ABN6KNK9_9LEPT</name>
<dbReference type="NCBIfam" id="NF047447">
    <property type="entry name" value="Lepto_OmpL37"/>
    <property type="match status" value="1"/>
</dbReference>
<protein>
    <recommendedName>
        <fullName evidence="5">HD domain protein</fullName>
    </recommendedName>
</protein>
<feature type="coiled-coil region" evidence="1">
    <location>
        <begin position="101"/>
        <end position="128"/>
    </location>
</feature>
<sequence>MLRILSFFILMAIAWTESSPDQSSSKATQLIRVSYGLKDNYEFLRILNSTITNRGTEEQKKYYKRCIQHHIESEILHLQMDLGRSYAELRRTQGLLIRLYILILDEEVEDLEKELSRLARLANGKEKTETKLYLRLGYREIAVAKQRLMVGKNIRPYLYLMKLQELAYSLKSLKQAEKYIVLLGLLHDSIEDFDPEARSFPGLVAEVNRIIVNDTEKYLKLLYDSQFDSYGATNFYEMVWKQPDMFELAQGIPNFDPSYVRNPKEASPPTAATDSTKP</sequence>
<evidence type="ECO:0008006" key="5">
    <source>
        <dbReference type="Google" id="ProtNLM"/>
    </source>
</evidence>
<dbReference type="Proteomes" id="UP000245263">
    <property type="component" value="Chromosome 1"/>
</dbReference>
<keyword evidence="1" id="KW-0175">Coiled coil</keyword>
<feature type="region of interest" description="Disordered" evidence="2">
    <location>
        <begin position="259"/>
        <end position="278"/>
    </location>
</feature>
<dbReference type="InterPro" id="IPR058230">
    <property type="entry name" value="OmpL37"/>
</dbReference>
<evidence type="ECO:0000313" key="4">
    <source>
        <dbReference type="Proteomes" id="UP000245263"/>
    </source>
</evidence>
<dbReference type="EMBL" id="AP025028">
    <property type="protein sequence ID" value="BDA80505.1"/>
    <property type="molecule type" value="Genomic_DNA"/>
</dbReference>
<dbReference type="RefSeq" id="WP_174705654.1">
    <property type="nucleotide sequence ID" value="NZ_AP025028.1"/>
</dbReference>